<dbReference type="PANTHER" id="PTHR46617">
    <property type="entry name" value="FORKHEAD BOX PROTEIN G1"/>
    <property type="match status" value="1"/>
</dbReference>
<evidence type="ECO:0000313" key="1">
    <source>
        <dbReference type="EMBL" id="KAK5644272.1"/>
    </source>
</evidence>
<dbReference type="GO" id="GO:0005634">
    <property type="term" value="C:nucleus"/>
    <property type="evidence" value="ECO:0007669"/>
    <property type="project" value="TreeGrafter"/>
</dbReference>
<dbReference type="InterPro" id="IPR047208">
    <property type="entry name" value="FOXG1"/>
</dbReference>
<dbReference type="GO" id="GO:0006357">
    <property type="term" value="P:regulation of transcription by RNA polymerase II"/>
    <property type="evidence" value="ECO:0007669"/>
    <property type="project" value="TreeGrafter"/>
</dbReference>
<accession>A0AAN7ZJ26</accession>
<keyword evidence="2" id="KW-1185">Reference proteome</keyword>
<reference evidence="1 2" key="1">
    <citation type="journal article" date="2024" name="Insects">
        <title>An Improved Chromosome-Level Genome Assembly of the Firefly Pyrocoelia pectoralis.</title>
        <authorList>
            <person name="Fu X."/>
            <person name="Meyer-Rochow V.B."/>
            <person name="Ballantyne L."/>
            <person name="Zhu X."/>
        </authorList>
    </citation>
    <scope>NUCLEOTIDE SEQUENCE [LARGE SCALE GENOMIC DNA]</scope>
    <source>
        <strain evidence="1">XCY_ONT2</strain>
    </source>
</reference>
<comment type="caution">
    <text evidence="1">The sequence shown here is derived from an EMBL/GenBank/DDBJ whole genome shotgun (WGS) entry which is preliminary data.</text>
</comment>
<organism evidence="1 2">
    <name type="scientific">Pyrocoelia pectoralis</name>
    <dbReference type="NCBI Taxonomy" id="417401"/>
    <lineage>
        <taxon>Eukaryota</taxon>
        <taxon>Metazoa</taxon>
        <taxon>Ecdysozoa</taxon>
        <taxon>Arthropoda</taxon>
        <taxon>Hexapoda</taxon>
        <taxon>Insecta</taxon>
        <taxon>Pterygota</taxon>
        <taxon>Neoptera</taxon>
        <taxon>Endopterygota</taxon>
        <taxon>Coleoptera</taxon>
        <taxon>Polyphaga</taxon>
        <taxon>Elateriformia</taxon>
        <taxon>Elateroidea</taxon>
        <taxon>Lampyridae</taxon>
        <taxon>Lampyrinae</taxon>
        <taxon>Pyrocoelia</taxon>
    </lineage>
</organism>
<proteinExistence type="predicted"/>
<gene>
    <name evidence="1" type="ORF">RI129_008117</name>
</gene>
<sequence>MLDPSAEDVFIGSTTGKLRRRSTSASRSRLAAFKRTMMFGAASIYSGMFSHYNPAIMGLCPNPAFLATVYQRYNPFLLTGILPKPTPVYGNDIRMIPTDVLFYGSFRSHLGLSAGSSSCSFPVEPKSISEGLLKPVTVITKQINM</sequence>
<dbReference type="AlphaFoldDB" id="A0AAN7ZJ26"/>
<dbReference type="PANTHER" id="PTHR46617:SF3">
    <property type="entry name" value="FORKHEAD BOX PROTEIN G1"/>
    <property type="match status" value="1"/>
</dbReference>
<name>A0AAN7ZJ26_9COLE</name>
<dbReference type="EMBL" id="JAVRBK010000005">
    <property type="protein sequence ID" value="KAK5644272.1"/>
    <property type="molecule type" value="Genomic_DNA"/>
</dbReference>
<dbReference type="Proteomes" id="UP001329430">
    <property type="component" value="Chromosome 5"/>
</dbReference>
<protein>
    <submittedName>
        <fullName evidence="1">Uncharacterized protein</fullName>
    </submittedName>
</protein>
<dbReference type="GO" id="GO:1990837">
    <property type="term" value="F:sequence-specific double-stranded DNA binding"/>
    <property type="evidence" value="ECO:0007669"/>
    <property type="project" value="TreeGrafter"/>
</dbReference>
<evidence type="ECO:0000313" key="2">
    <source>
        <dbReference type="Proteomes" id="UP001329430"/>
    </source>
</evidence>